<name>A0ABU4NW54_9ACTN</name>
<evidence type="ECO:0000313" key="2">
    <source>
        <dbReference type="EMBL" id="MDX3707245.1"/>
    </source>
</evidence>
<evidence type="ECO:0000259" key="1">
    <source>
        <dbReference type="Pfam" id="PF24623"/>
    </source>
</evidence>
<gene>
    <name evidence="2" type="ORF">PV662_47795</name>
</gene>
<dbReference type="Pfam" id="PF24623">
    <property type="entry name" value="Phage_zn_bind_8"/>
    <property type="match status" value="2"/>
</dbReference>
<dbReference type="EMBL" id="JARAYU010000045">
    <property type="protein sequence ID" value="MDX3707245.1"/>
    <property type="molecule type" value="Genomic_DNA"/>
</dbReference>
<feature type="domain" description="DNA-binding phage zinc finger" evidence="1">
    <location>
        <begin position="50"/>
        <end position="84"/>
    </location>
</feature>
<reference evidence="2 3" key="1">
    <citation type="journal article" date="2023" name="Microb. Genom.">
        <title>Mesoterricola silvestris gen. nov., sp. nov., Mesoterricola sediminis sp. nov., Geothrix oryzae sp. nov., Geothrix edaphica sp. nov., Geothrix rubra sp. nov., and Geothrix limicola sp. nov., six novel members of Acidobacteriota isolated from soils.</title>
        <authorList>
            <person name="Weisberg A.J."/>
            <person name="Pearce E."/>
            <person name="Kramer C.G."/>
            <person name="Chang J.H."/>
            <person name="Clarke C.R."/>
        </authorList>
    </citation>
    <scope>NUCLEOTIDE SEQUENCE [LARGE SCALE GENOMIC DNA]</scope>
    <source>
        <strain evidence="2 3">ID09-01A</strain>
    </source>
</reference>
<proteinExistence type="predicted"/>
<dbReference type="InterPro" id="IPR056911">
    <property type="entry name" value="Phage_Znf_bind_put"/>
</dbReference>
<keyword evidence="3" id="KW-1185">Reference proteome</keyword>
<organism evidence="2 3">
    <name type="scientific">Streptomyces europaeiscabiei</name>
    <dbReference type="NCBI Taxonomy" id="146819"/>
    <lineage>
        <taxon>Bacteria</taxon>
        <taxon>Bacillati</taxon>
        <taxon>Actinomycetota</taxon>
        <taxon>Actinomycetes</taxon>
        <taxon>Kitasatosporales</taxon>
        <taxon>Streptomycetaceae</taxon>
        <taxon>Streptomyces</taxon>
    </lineage>
</organism>
<feature type="domain" description="DNA-binding phage zinc finger" evidence="1">
    <location>
        <begin position="6"/>
        <end position="45"/>
    </location>
</feature>
<dbReference type="RefSeq" id="WP_319063969.1">
    <property type="nucleotide sequence ID" value="NZ_JARAYT010000032.1"/>
</dbReference>
<comment type="caution">
    <text evidence="2">The sequence shown here is derived from an EMBL/GenBank/DDBJ whole genome shotgun (WGS) entry which is preliminary data.</text>
</comment>
<accession>A0ABU4NW54</accession>
<dbReference type="Proteomes" id="UP001271274">
    <property type="component" value="Unassembled WGS sequence"/>
</dbReference>
<sequence length="86" mass="9387">MSTRTRRAHAVPCPGCHAVAGQPCKTLRGRAMDQPHPRRAAAWARESACCPECQVTPGIPCRTASGAPMPFRIVHHRRYQEAEAVA</sequence>
<evidence type="ECO:0000313" key="3">
    <source>
        <dbReference type="Proteomes" id="UP001271274"/>
    </source>
</evidence>
<protein>
    <recommendedName>
        <fullName evidence="1">DNA-binding phage zinc finger domain-containing protein</fullName>
    </recommendedName>
</protein>